<dbReference type="RefSeq" id="WP_273897882.1">
    <property type="nucleotide sequence ID" value="NZ_JAMDGS010000009.1"/>
</dbReference>
<feature type="domain" description="HDOD" evidence="3">
    <location>
        <begin position="163"/>
        <end position="352"/>
    </location>
</feature>
<evidence type="ECO:0000259" key="3">
    <source>
        <dbReference type="PROSITE" id="PS51833"/>
    </source>
</evidence>
<organism evidence="4 5">
    <name type="scientific">Pseudomonas aphyarum</name>
    <dbReference type="NCBI Taxonomy" id="2942629"/>
    <lineage>
        <taxon>Bacteria</taxon>
        <taxon>Pseudomonadati</taxon>
        <taxon>Pseudomonadota</taxon>
        <taxon>Gammaproteobacteria</taxon>
        <taxon>Pseudomonadales</taxon>
        <taxon>Pseudomonadaceae</taxon>
        <taxon>Pseudomonas</taxon>
    </lineage>
</organism>
<dbReference type="SUPFAM" id="SSF52172">
    <property type="entry name" value="CheY-like"/>
    <property type="match status" value="1"/>
</dbReference>
<gene>
    <name evidence="4" type="ORF">M5G18_13860</name>
</gene>
<sequence>MTAVELPAVPRVLIAEADPWSRDLLKQVLLNVRCDARLDLCADGQEAMTLLSEVPYDLAIVDWELPGVDGLSVLRSVRQRKRNPPLPFILMSSRNDSASVREALPLAPTAYLAKPLNMESLTERLQGLLLNAGEEVFCEVPALAPGMTLSVFLERRREQADGAPLMTDVQVAVKRSLNTNGLDLKLLEEEIRTDPQITAVLIAASNSAAQHHGAPVQTLAQALHRLGTGQSMNLILGLALKRSARLSDPCLADYAERYWGLSLHTAEYARTLARLLDLDQERCYCAGMLHRLGDLALLRCLQEWKQAGGELDEMEEVGDALAEFGAAYGSALRTRWRLPLELRELIASVYQLGGGVYSREALVMNMAAQMARLTEHEGVEELAKSRTARLLKIGLPELMRMRK</sequence>
<evidence type="ECO:0000256" key="1">
    <source>
        <dbReference type="PROSITE-ProRule" id="PRU00169"/>
    </source>
</evidence>
<evidence type="ECO:0000313" key="4">
    <source>
        <dbReference type="EMBL" id="MDD1125676.1"/>
    </source>
</evidence>
<evidence type="ECO:0000313" key="5">
    <source>
        <dbReference type="Proteomes" id="UP001150531"/>
    </source>
</evidence>
<dbReference type="PROSITE" id="PS51833">
    <property type="entry name" value="HDOD"/>
    <property type="match status" value="1"/>
</dbReference>
<accession>A0ABT5PP57</accession>
<comment type="caution">
    <text evidence="4">The sequence shown here is derived from an EMBL/GenBank/DDBJ whole genome shotgun (WGS) entry which is preliminary data.</text>
</comment>
<dbReference type="Pfam" id="PF00072">
    <property type="entry name" value="Response_reg"/>
    <property type="match status" value="1"/>
</dbReference>
<dbReference type="InterPro" id="IPR001789">
    <property type="entry name" value="Sig_transdc_resp-reg_receiver"/>
</dbReference>
<dbReference type="EMBL" id="JAMDGS010000009">
    <property type="protein sequence ID" value="MDD1125676.1"/>
    <property type="molecule type" value="Genomic_DNA"/>
</dbReference>
<keyword evidence="1" id="KW-0597">Phosphoprotein</keyword>
<dbReference type="PANTHER" id="PTHR33525:SF3">
    <property type="entry name" value="RIBONUCLEASE Y"/>
    <property type="match status" value="1"/>
</dbReference>
<keyword evidence="5" id="KW-1185">Reference proteome</keyword>
<proteinExistence type="predicted"/>
<dbReference type="Pfam" id="PF08668">
    <property type="entry name" value="HDOD"/>
    <property type="match status" value="1"/>
</dbReference>
<dbReference type="InterPro" id="IPR011006">
    <property type="entry name" value="CheY-like_superfamily"/>
</dbReference>
<feature type="modified residue" description="4-aspartylphosphate" evidence="1">
    <location>
        <position position="62"/>
    </location>
</feature>
<dbReference type="PROSITE" id="PS50110">
    <property type="entry name" value="RESPONSE_REGULATORY"/>
    <property type="match status" value="1"/>
</dbReference>
<dbReference type="Proteomes" id="UP001150531">
    <property type="component" value="Unassembled WGS sequence"/>
</dbReference>
<dbReference type="InterPro" id="IPR052340">
    <property type="entry name" value="RNase_Y/CdgJ"/>
</dbReference>
<feature type="domain" description="Response regulatory" evidence="2">
    <location>
        <begin position="11"/>
        <end position="129"/>
    </location>
</feature>
<dbReference type="PANTHER" id="PTHR33525">
    <property type="match status" value="1"/>
</dbReference>
<dbReference type="SUPFAM" id="SSF109604">
    <property type="entry name" value="HD-domain/PDEase-like"/>
    <property type="match status" value="1"/>
</dbReference>
<reference evidence="4" key="1">
    <citation type="submission" date="2022-05" db="EMBL/GenBank/DDBJ databases">
        <title>Novel Pseudomonas spp. Isolated from a Rainbow Trout Aquaculture Facility.</title>
        <authorList>
            <person name="Testerman T."/>
            <person name="Graf J."/>
        </authorList>
    </citation>
    <scope>NUCLEOTIDE SEQUENCE</scope>
    <source>
        <strain evidence="4">ID386</strain>
    </source>
</reference>
<dbReference type="Gene3D" id="1.10.3210.10">
    <property type="entry name" value="Hypothetical protein af1432"/>
    <property type="match status" value="1"/>
</dbReference>
<dbReference type="SMART" id="SM00448">
    <property type="entry name" value="REC"/>
    <property type="match status" value="1"/>
</dbReference>
<protein>
    <submittedName>
        <fullName evidence="4">Response regulator</fullName>
    </submittedName>
</protein>
<dbReference type="Gene3D" id="3.40.50.2300">
    <property type="match status" value="1"/>
</dbReference>
<evidence type="ECO:0000259" key="2">
    <source>
        <dbReference type="PROSITE" id="PS50110"/>
    </source>
</evidence>
<dbReference type="InterPro" id="IPR013976">
    <property type="entry name" value="HDOD"/>
</dbReference>
<name>A0ABT5PP57_9PSED</name>
<dbReference type="CDD" id="cd00156">
    <property type="entry name" value="REC"/>
    <property type="match status" value="1"/>
</dbReference>